<organism evidence="1 2">
    <name type="scientific">Kosmotoga olearia (strain ATCC BAA-1733 / DSM 21960 / TBF 19.5.1)</name>
    <dbReference type="NCBI Taxonomy" id="521045"/>
    <lineage>
        <taxon>Bacteria</taxon>
        <taxon>Thermotogati</taxon>
        <taxon>Thermotogota</taxon>
        <taxon>Thermotogae</taxon>
        <taxon>Kosmotogales</taxon>
        <taxon>Kosmotogaceae</taxon>
        <taxon>Kosmotoga</taxon>
    </lineage>
</organism>
<dbReference type="AlphaFoldDB" id="C5CGS6"/>
<reference evidence="1 2" key="2">
    <citation type="journal article" date="2011" name="J. Bacteriol.">
        <title>Genome Sequence of Kosmotoga olearia Strain TBF 19.5.1, a Thermophilic Bacterium with a Wide Growth Temperature Range, Isolated from the Troll B Oil Platform in the North Sea.</title>
        <authorList>
            <person name="Swithers K.S."/>
            <person name="Dipippo J.L."/>
            <person name="Bruce D.C."/>
            <person name="Detter C."/>
            <person name="Tapia R."/>
            <person name="Han S."/>
            <person name="Goodwin L.A."/>
            <person name="Han J."/>
            <person name="Woyke T."/>
            <person name="Pitluck S."/>
            <person name="Pennacchio L."/>
            <person name="Nolan M."/>
            <person name="Mikhailova N."/>
            <person name="Land M.L."/>
            <person name="Nesbo C.L."/>
            <person name="Gogarten J.P."/>
            <person name="Noll K.M."/>
        </authorList>
    </citation>
    <scope>NUCLEOTIDE SEQUENCE [LARGE SCALE GENOMIC DNA]</scope>
    <source>
        <strain evidence="2">ATCC BAA-1733 / DSM 21960 / TBF 19.5.1</strain>
    </source>
</reference>
<gene>
    <name evidence="1" type="ordered locus">Kole_1914</name>
</gene>
<reference evidence="1 2" key="1">
    <citation type="submission" date="2009-06" db="EMBL/GenBank/DDBJ databases">
        <title>Complete sequence of Thermotogales bacterium TBF 19.5.1.</title>
        <authorList>
            <consortium name="US DOE Joint Genome Institute"/>
            <person name="Lucas S."/>
            <person name="Copeland A."/>
            <person name="Lapidus A."/>
            <person name="Glavina del Rio T."/>
            <person name="Tice H."/>
            <person name="Bruce D."/>
            <person name="Goodwin L."/>
            <person name="Pitluck S."/>
            <person name="Chertkov O."/>
            <person name="Brettin T."/>
            <person name="Detter J.C."/>
            <person name="Han C."/>
            <person name="Schmutz J."/>
            <person name="Larimer F."/>
            <person name="Land M."/>
            <person name="Hauser L."/>
            <person name="Kyrpides N."/>
            <person name="Ovchinnikova G."/>
            <person name="Noll K."/>
        </authorList>
    </citation>
    <scope>NUCLEOTIDE SEQUENCE [LARGE SCALE GENOMIC DNA]</scope>
    <source>
        <strain evidence="2">ATCC BAA-1733 / DSM 21960 / TBF 19.5.1</strain>
    </source>
</reference>
<accession>C5CGS6</accession>
<dbReference type="Proteomes" id="UP000002382">
    <property type="component" value="Chromosome"/>
</dbReference>
<keyword evidence="2" id="KW-1185">Reference proteome</keyword>
<evidence type="ECO:0000313" key="2">
    <source>
        <dbReference type="Proteomes" id="UP000002382"/>
    </source>
</evidence>
<dbReference type="KEGG" id="kol:Kole_1914"/>
<evidence type="ECO:0000313" key="1">
    <source>
        <dbReference type="EMBL" id="ACR80595.1"/>
    </source>
</evidence>
<sequence>MKKSLVFIFIAFLGIFTIAQETLDFVPSSAGYFFLLRDTRGNLDILKENTNFFYTYLADEGAGIESLMTSTIEGILDSGVSGEQVFNQALSDEVLIAGESFSLNLEDLLTFDPFYLISTLKSDGMIFYVVWKCSEPEVLLEVISKLSNTSKIIQPGEKIGELRSNGGTLFYSIKDEYLLLGNNSESLKKALDAYDGKVERLVDVSEKVKELQEKSTQYWITGYFQSDKFDINFGLHLPFKTKDTTLFARPEGHTLTATISQSTLFINPEDLDSLRSSIDGKEGLDTPFFGDFIVTFPHDSIKTLRRELSHWFEMDLESYRELAELMGDIAMKSTGYVRVYGDLITEESSPVINLEFNISEQLEKEKERLLEWGAERFEDNEIEIFKLENFFETLYFIFQPSKLVVTTLDSNEYFSRLENGKVLTKDPQYTFLKHLGMTEDIAEIFVNLGELFSYILGLNVDSAILYQETVDSSGTFIHTLRIY</sequence>
<name>C5CGS6_KOSOT</name>
<dbReference type="HOGENOM" id="CLU_564760_0_0_0"/>
<proteinExistence type="predicted"/>
<dbReference type="EMBL" id="CP001634">
    <property type="protein sequence ID" value="ACR80595.1"/>
    <property type="molecule type" value="Genomic_DNA"/>
</dbReference>
<dbReference type="OrthoDB" id="39395at2"/>
<evidence type="ECO:0008006" key="3">
    <source>
        <dbReference type="Google" id="ProtNLM"/>
    </source>
</evidence>
<protein>
    <recommendedName>
        <fullName evidence="3">DUF3352 domain-containing protein</fullName>
    </recommendedName>
</protein>
<dbReference type="RefSeq" id="WP_015869238.1">
    <property type="nucleotide sequence ID" value="NC_012785.1"/>
</dbReference>
<dbReference type="eggNOG" id="ENOG50328DD">
    <property type="taxonomic scope" value="Bacteria"/>
</dbReference>
<dbReference type="STRING" id="521045.Kole_1914"/>